<dbReference type="InterPro" id="IPR011009">
    <property type="entry name" value="Kinase-like_dom_sf"/>
</dbReference>
<keyword evidence="10" id="KW-0067">ATP-binding</keyword>
<dbReference type="Gene3D" id="3.30.200.20">
    <property type="entry name" value="Phosphorylase Kinase, domain 1"/>
    <property type="match status" value="1"/>
</dbReference>
<dbReference type="Gene3D" id="2.10.25.10">
    <property type="entry name" value="Laminin"/>
    <property type="match status" value="2"/>
</dbReference>
<reference evidence="20" key="1">
    <citation type="journal article" date="2014" name="Nat. Commun.">
        <title>The emerging biofuel crop Camelina sativa retains a highly undifferentiated hexaploid genome structure.</title>
        <authorList>
            <person name="Kagale S."/>
            <person name="Koh C."/>
            <person name="Nixon J."/>
            <person name="Bollina V."/>
            <person name="Clarke W.E."/>
            <person name="Tuteja R."/>
            <person name="Spillane C."/>
            <person name="Robinson S.J."/>
            <person name="Links M.G."/>
            <person name="Clarke C."/>
            <person name="Higgins E.E."/>
            <person name="Huebert T."/>
            <person name="Sharpe A.G."/>
            <person name="Parkin I.A."/>
        </authorList>
    </citation>
    <scope>NUCLEOTIDE SEQUENCE [LARGE SCALE GENOMIC DNA]</scope>
    <source>
        <strain evidence="20">cv. DH55</strain>
    </source>
</reference>
<dbReference type="InterPro" id="IPR049883">
    <property type="entry name" value="NOTCH1_EGF-like"/>
</dbReference>
<sequence>MLRDNYVGFLLLLLSLISNSVCDYCKTKCGNLTIDYPFGTSRDCYHDERFPIRCNQKEQKAFLARQNLQVLNISLDGEMQILMNTSRTCYNINGGVTKGQEHGVISTDFTFSSKNQFFRIGCSIISSAEFDVPMTLAITECITYCSSPQLNDGSCSVRGGCCRSLLDPGSSKLELETMTYPNRTDVFDVNPCIHTFLVQAGYYNFSGREDLKNLRNLTQFPVLIDWSISDSTCEQAENKSCYENSDCINRRHGHTCKCQEGFQGNPYIPNGCQDIDECKLSDRHCAEHETCRNTVGSFHCKKRKEWKIILLASNIGILVVLLVICGLVLKFKSQQKAKCREKRFEENGGILLAQRLLDSGTHASIKIFKEEEIKAATNNYHETRILGEGGQGIVYKGIMSDNTEIAIKKARVGDRNPVGQFINEVVVLSQINHPHVVRLLGCCLETQVPLLVYEFVSGGTLYDNLFGSSLPWEDRLRIAAEIAGTLSYLHSSAPVPLVHRDVKPANVILDDTLSAKISDFGSSRLFPADREQLKTLVQGTIGYVDPEYFNTSMLSEKSDVYSFGVLLMELVSGEKAVFFIRPQTEKYLVTHFESALKENRLSDVMDRRVVNEENRWQIYEAALLSLRCAKVKGEERPDMRQVAAELEGLRASGATWVESINIRSLKLNKVIDISLEY</sequence>
<evidence type="ECO:0000256" key="6">
    <source>
        <dbReference type="ARBA" id="ARBA00022692"/>
    </source>
</evidence>
<keyword evidence="3" id="KW-0245">EGF-like domain</keyword>
<dbReference type="Pfam" id="PF07645">
    <property type="entry name" value="EGF_CA"/>
    <property type="match status" value="1"/>
</dbReference>
<dbReference type="InterPro" id="IPR025287">
    <property type="entry name" value="WAK_GUB"/>
</dbReference>
<dbReference type="PANTHER" id="PTHR27005">
    <property type="entry name" value="WALL-ASSOCIATED RECEPTOR KINASE-LIKE 21"/>
    <property type="match status" value="1"/>
</dbReference>
<evidence type="ECO:0000256" key="15">
    <source>
        <dbReference type="ARBA" id="ARBA00047558"/>
    </source>
</evidence>
<evidence type="ECO:0000259" key="19">
    <source>
        <dbReference type="PROSITE" id="PS50011"/>
    </source>
</evidence>
<keyword evidence="5" id="KW-0808">Transferase</keyword>
<comment type="catalytic activity">
    <reaction evidence="15">
        <text>L-seryl-[protein] + ATP = O-phospho-L-seryl-[protein] + ADP + H(+)</text>
        <dbReference type="Rhea" id="RHEA:17989"/>
        <dbReference type="Rhea" id="RHEA-COMP:9863"/>
        <dbReference type="Rhea" id="RHEA-COMP:11604"/>
        <dbReference type="ChEBI" id="CHEBI:15378"/>
        <dbReference type="ChEBI" id="CHEBI:29999"/>
        <dbReference type="ChEBI" id="CHEBI:30616"/>
        <dbReference type="ChEBI" id="CHEBI:83421"/>
        <dbReference type="ChEBI" id="CHEBI:456216"/>
    </reaction>
</comment>
<evidence type="ECO:0000256" key="8">
    <source>
        <dbReference type="ARBA" id="ARBA00022741"/>
    </source>
</evidence>
<keyword evidence="4" id="KW-0597">Phosphoprotein</keyword>
<dbReference type="CDD" id="cd00054">
    <property type="entry name" value="EGF_CA"/>
    <property type="match status" value="1"/>
</dbReference>
<dbReference type="Pfam" id="PF07714">
    <property type="entry name" value="PK_Tyr_Ser-Thr"/>
    <property type="match status" value="1"/>
</dbReference>
<feature type="chain" id="PRO_5047395929" evidence="18">
    <location>
        <begin position="23"/>
        <end position="677"/>
    </location>
</feature>
<evidence type="ECO:0000256" key="14">
    <source>
        <dbReference type="ARBA" id="ARBA00023180"/>
    </source>
</evidence>
<evidence type="ECO:0000256" key="5">
    <source>
        <dbReference type="ARBA" id="ARBA00022679"/>
    </source>
</evidence>
<dbReference type="PROSITE" id="PS50011">
    <property type="entry name" value="PROTEIN_KINASE_DOM"/>
    <property type="match status" value="1"/>
</dbReference>
<dbReference type="Gene3D" id="1.10.510.10">
    <property type="entry name" value="Transferase(Phosphotransferase) domain 1"/>
    <property type="match status" value="1"/>
</dbReference>
<dbReference type="PROSITE" id="PS00108">
    <property type="entry name" value="PROTEIN_KINASE_ST"/>
    <property type="match status" value="1"/>
</dbReference>
<evidence type="ECO:0000256" key="13">
    <source>
        <dbReference type="ARBA" id="ARBA00023157"/>
    </source>
</evidence>
<feature type="signal peptide" evidence="18">
    <location>
        <begin position="1"/>
        <end position="22"/>
    </location>
</feature>
<dbReference type="SMART" id="SM00179">
    <property type="entry name" value="EGF_CA"/>
    <property type="match status" value="2"/>
</dbReference>
<protein>
    <submittedName>
        <fullName evidence="21">Wall-associated receptor kinase 2-like</fullName>
    </submittedName>
</protein>
<evidence type="ECO:0000256" key="1">
    <source>
        <dbReference type="ARBA" id="ARBA00004479"/>
    </source>
</evidence>
<evidence type="ECO:0000256" key="10">
    <source>
        <dbReference type="ARBA" id="ARBA00022840"/>
    </source>
</evidence>
<evidence type="ECO:0000313" key="20">
    <source>
        <dbReference type="Proteomes" id="UP000694864"/>
    </source>
</evidence>
<gene>
    <name evidence="21" type="primary">LOC104704925</name>
</gene>
<dbReference type="InterPro" id="IPR008271">
    <property type="entry name" value="Ser/Thr_kinase_AS"/>
</dbReference>
<dbReference type="InterPro" id="IPR000719">
    <property type="entry name" value="Prot_kinase_dom"/>
</dbReference>
<accession>A0ABM0T130</accession>
<evidence type="ECO:0000256" key="2">
    <source>
        <dbReference type="ARBA" id="ARBA00022527"/>
    </source>
</evidence>
<proteinExistence type="predicted"/>
<dbReference type="RefSeq" id="XP_010419233.1">
    <property type="nucleotide sequence ID" value="XM_010420931.1"/>
</dbReference>
<dbReference type="PROSITE" id="PS01187">
    <property type="entry name" value="EGF_CA"/>
    <property type="match status" value="1"/>
</dbReference>
<dbReference type="CDD" id="cd14066">
    <property type="entry name" value="STKc_IRAK"/>
    <property type="match status" value="1"/>
</dbReference>
<evidence type="ECO:0000256" key="12">
    <source>
        <dbReference type="ARBA" id="ARBA00023136"/>
    </source>
</evidence>
<dbReference type="InterPro" id="IPR001881">
    <property type="entry name" value="EGF-like_Ca-bd_dom"/>
</dbReference>
<evidence type="ECO:0000256" key="4">
    <source>
        <dbReference type="ARBA" id="ARBA00022553"/>
    </source>
</evidence>
<dbReference type="SMART" id="SM00220">
    <property type="entry name" value="S_TKc"/>
    <property type="match status" value="1"/>
</dbReference>
<evidence type="ECO:0000256" key="3">
    <source>
        <dbReference type="ARBA" id="ARBA00022536"/>
    </source>
</evidence>
<dbReference type="InterPro" id="IPR001245">
    <property type="entry name" value="Ser-Thr/Tyr_kinase_cat_dom"/>
</dbReference>
<evidence type="ECO:0000256" key="18">
    <source>
        <dbReference type="SAM" id="SignalP"/>
    </source>
</evidence>
<comment type="catalytic activity">
    <reaction evidence="16">
        <text>L-threonyl-[protein] + ATP = O-phospho-L-threonyl-[protein] + ADP + H(+)</text>
        <dbReference type="Rhea" id="RHEA:46608"/>
        <dbReference type="Rhea" id="RHEA-COMP:11060"/>
        <dbReference type="Rhea" id="RHEA-COMP:11605"/>
        <dbReference type="ChEBI" id="CHEBI:15378"/>
        <dbReference type="ChEBI" id="CHEBI:30013"/>
        <dbReference type="ChEBI" id="CHEBI:30616"/>
        <dbReference type="ChEBI" id="CHEBI:61977"/>
        <dbReference type="ChEBI" id="CHEBI:456216"/>
    </reaction>
</comment>
<keyword evidence="13" id="KW-1015">Disulfide bond</keyword>
<organism evidence="20 21">
    <name type="scientific">Camelina sativa</name>
    <name type="common">False flax</name>
    <name type="synonym">Myagrum sativum</name>
    <dbReference type="NCBI Taxonomy" id="90675"/>
    <lineage>
        <taxon>Eukaryota</taxon>
        <taxon>Viridiplantae</taxon>
        <taxon>Streptophyta</taxon>
        <taxon>Embryophyta</taxon>
        <taxon>Tracheophyta</taxon>
        <taxon>Spermatophyta</taxon>
        <taxon>Magnoliopsida</taxon>
        <taxon>eudicotyledons</taxon>
        <taxon>Gunneridae</taxon>
        <taxon>Pentapetalae</taxon>
        <taxon>rosids</taxon>
        <taxon>malvids</taxon>
        <taxon>Brassicales</taxon>
        <taxon>Brassicaceae</taxon>
        <taxon>Camelineae</taxon>
        <taxon>Camelina</taxon>
    </lineage>
</organism>
<dbReference type="InterPro" id="IPR045274">
    <property type="entry name" value="WAK-like"/>
</dbReference>
<dbReference type="GeneID" id="104704925"/>
<comment type="subcellular location">
    <subcellularLocation>
        <location evidence="1">Membrane</location>
        <topology evidence="1">Single-pass type I membrane protein</topology>
    </subcellularLocation>
</comment>
<dbReference type="Pfam" id="PF13947">
    <property type="entry name" value="GUB_WAK_bind"/>
    <property type="match status" value="1"/>
</dbReference>
<keyword evidence="8" id="KW-0547">Nucleotide-binding</keyword>
<dbReference type="Proteomes" id="UP000694864">
    <property type="component" value="Chromosome 7"/>
</dbReference>
<keyword evidence="6 17" id="KW-0812">Transmembrane</keyword>
<feature type="domain" description="Protein kinase" evidence="19">
    <location>
        <begin position="380"/>
        <end position="657"/>
    </location>
</feature>
<dbReference type="PANTHER" id="PTHR27005:SF359">
    <property type="entry name" value="PROTEIN KINASE DOMAIN-CONTAINING PROTEIN"/>
    <property type="match status" value="1"/>
</dbReference>
<dbReference type="InterPro" id="IPR018097">
    <property type="entry name" value="EGF_Ca-bd_CS"/>
</dbReference>
<evidence type="ECO:0000256" key="9">
    <source>
        <dbReference type="ARBA" id="ARBA00022777"/>
    </source>
</evidence>
<dbReference type="SUPFAM" id="SSF56112">
    <property type="entry name" value="Protein kinase-like (PK-like)"/>
    <property type="match status" value="1"/>
</dbReference>
<keyword evidence="2" id="KW-0723">Serine/threonine-protein kinase</keyword>
<evidence type="ECO:0000256" key="7">
    <source>
        <dbReference type="ARBA" id="ARBA00022729"/>
    </source>
</evidence>
<keyword evidence="9" id="KW-0418">Kinase</keyword>
<dbReference type="CDD" id="cd00053">
    <property type="entry name" value="EGF"/>
    <property type="match status" value="1"/>
</dbReference>
<keyword evidence="12 17" id="KW-0472">Membrane</keyword>
<keyword evidence="11 17" id="KW-1133">Transmembrane helix</keyword>
<keyword evidence="7 18" id="KW-0732">Signal</keyword>
<name>A0ABM0T130_CAMSA</name>
<dbReference type="SUPFAM" id="SSF57196">
    <property type="entry name" value="EGF/Laminin"/>
    <property type="match status" value="1"/>
</dbReference>
<reference evidence="21" key="2">
    <citation type="submission" date="2025-08" db="UniProtKB">
        <authorList>
            <consortium name="RefSeq"/>
        </authorList>
    </citation>
    <scope>IDENTIFICATION</scope>
    <source>
        <tissue evidence="21">Leaf</tissue>
    </source>
</reference>
<evidence type="ECO:0000256" key="16">
    <source>
        <dbReference type="ARBA" id="ARBA00047951"/>
    </source>
</evidence>
<evidence type="ECO:0000256" key="17">
    <source>
        <dbReference type="SAM" id="Phobius"/>
    </source>
</evidence>
<keyword evidence="20" id="KW-1185">Reference proteome</keyword>
<evidence type="ECO:0000313" key="21">
    <source>
        <dbReference type="RefSeq" id="XP_010419233.1"/>
    </source>
</evidence>
<evidence type="ECO:0000256" key="11">
    <source>
        <dbReference type="ARBA" id="ARBA00022989"/>
    </source>
</evidence>
<keyword evidence="14" id="KW-0325">Glycoprotein</keyword>
<feature type="transmembrane region" description="Helical" evidence="17">
    <location>
        <begin position="308"/>
        <end position="329"/>
    </location>
</feature>